<dbReference type="AlphaFoldDB" id="A0AAW7YCP6"/>
<gene>
    <name evidence="2" type="ORF">Q4568_18575</name>
</gene>
<evidence type="ECO:0000313" key="2">
    <source>
        <dbReference type="EMBL" id="MDO6544549.1"/>
    </source>
</evidence>
<sequence>MKRVLFSVFTLLMCMTANAGITFSADKVKAVYLVRFANFIHWPQEESFSQINYCVMGESKVTYTLKALLVEHQVRNISVVYRQIENVQSLSQCQLVYFTPEAYSHLNNDRGSTISLDRVGLVTVSDQYAFAKTEGMVEFREKSGRIVPVINIDNAAKNRITIRSQLLRISKLISEPQGDE</sequence>
<protein>
    <submittedName>
        <fullName evidence="2">YfiR family protein</fullName>
    </submittedName>
</protein>
<accession>A0AAW7YCP6</accession>
<dbReference type="RefSeq" id="WP_062687924.1">
    <property type="nucleotide sequence ID" value="NZ_AP024851.1"/>
</dbReference>
<name>A0AAW7YCP6_9GAMM</name>
<keyword evidence="1" id="KW-0732">Signal</keyword>
<dbReference type="Pfam" id="PF13689">
    <property type="entry name" value="DUF4154"/>
    <property type="match status" value="1"/>
</dbReference>
<comment type="caution">
    <text evidence="2">The sequence shown here is derived from an EMBL/GenBank/DDBJ whole genome shotgun (WGS) entry which is preliminary data.</text>
</comment>
<dbReference type="EMBL" id="JAUOPU010000026">
    <property type="protein sequence ID" value="MDO6544549.1"/>
    <property type="molecule type" value="Genomic_DNA"/>
</dbReference>
<dbReference type="Proteomes" id="UP001170624">
    <property type="component" value="Unassembled WGS sequence"/>
</dbReference>
<proteinExistence type="predicted"/>
<feature type="chain" id="PRO_5043902899" evidence="1">
    <location>
        <begin position="20"/>
        <end position="180"/>
    </location>
</feature>
<reference evidence="2" key="1">
    <citation type="submission" date="2023-07" db="EMBL/GenBank/DDBJ databases">
        <title>Genome content predicts the carbon catabolic preferences of heterotrophic bacteria.</title>
        <authorList>
            <person name="Gralka M."/>
        </authorList>
    </citation>
    <scope>NUCLEOTIDE SEQUENCE</scope>
    <source>
        <strain evidence="2">G2M05</strain>
    </source>
</reference>
<organism evidence="2 3">
    <name type="scientific">Photobacterium sanguinicancri</name>
    <dbReference type="NCBI Taxonomy" id="875932"/>
    <lineage>
        <taxon>Bacteria</taxon>
        <taxon>Pseudomonadati</taxon>
        <taxon>Pseudomonadota</taxon>
        <taxon>Gammaproteobacteria</taxon>
        <taxon>Vibrionales</taxon>
        <taxon>Vibrionaceae</taxon>
        <taxon>Photobacterium</taxon>
    </lineage>
</organism>
<evidence type="ECO:0000313" key="3">
    <source>
        <dbReference type="Proteomes" id="UP001170624"/>
    </source>
</evidence>
<evidence type="ECO:0000256" key="1">
    <source>
        <dbReference type="SAM" id="SignalP"/>
    </source>
</evidence>
<dbReference type="InterPro" id="IPR025293">
    <property type="entry name" value="YfiR/HmsC-like"/>
</dbReference>
<feature type="signal peptide" evidence="1">
    <location>
        <begin position="1"/>
        <end position="19"/>
    </location>
</feature>